<keyword evidence="2" id="KW-1185">Reference proteome</keyword>
<dbReference type="Proteomes" id="UP000285517">
    <property type="component" value="Chromosome"/>
</dbReference>
<sequence>MIKSKLFAVISSVGLIFLAIVLISGDHNDAPSLRGTKADIADFYAFQAPDSDKLVLVLNLQGLIPAGLPTEQAEFDENVLMEFNIDLNNDLKEDVLIQAIKRRDSMYFFGPFQTNETGLESTINTEIMHKVKISTKEDVFITEENGMKFFAGPREDPFFFDQTQFDAYLAGNAKGGFTDPGTDTYAGTNVLSIVVEVPKAMLGTPVSNVNPFAPGTPTYNMWVETKRKIQ</sequence>
<organism evidence="1 2">
    <name type="scientific">Aequorivita ciconiae</name>
    <dbReference type="NCBI Taxonomy" id="2494375"/>
    <lineage>
        <taxon>Bacteria</taxon>
        <taxon>Pseudomonadati</taxon>
        <taxon>Bacteroidota</taxon>
        <taxon>Flavobacteriia</taxon>
        <taxon>Flavobacteriales</taxon>
        <taxon>Flavobacteriaceae</taxon>
        <taxon>Aequorivita</taxon>
    </lineage>
</organism>
<dbReference type="RefSeq" id="WP_128251321.1">
    <property type="nucleotide sequence ID" value="NZ_CP034951.1"/>
</dbReference>
<protein>
    <submittedName>
        <fullName evidence="1">DUF4331 domain-containing protein</fullName>
    </submittedName>
</protein>
<dbReference type="KEGG" id="aev:EI546_15075"/>
<evidence type="ECO:0000313" key="1">
    <source>
        <dbReference type="EMBL" id="QAA82957.1"/>
    </source>
</evidence>
<evidence type="ECO:0000313" key="2">
    <source>
        <dbReference type="Proteomes" id="UP000285517"/>
    </source>
</evidence>
<dbReference type="InterPro" id="IPR025566">
    <property type="entry name" value="DUF4331"/>
</dbReference>
<dbReference type="AlphaFoldDB" id="A0A410G6Q1"/>
<dbReference type="OrthoDB" id="9791748at2"/>
<proteinExistence type="predicted"/>
<gene>
    <name evidence="1" type="ORF">EI546_15075</name>
</gene>
<reference evidence="1 2" key="1">
    <citation type="submission" date="2019-01" db="EMBL/GenBank/DDBJ databases">
        <title>Complete genome sequencing of Aequorivita sp. H23M31.</title>
        <authorList>
            <person name="Bae J.-W."/>
        </authorList>
    </citation>
    <scope>NUCLEOTIDE SEQUENCE [LARGE SCALE GENOMIC DNA]</scope>
    <source>
        <strain evidence="1 2">H23M31</strain>
    </source>
</reference>
<dbReference type="EMBL" id="CP034951">
    <property type="protein sequence ID" value="QAA82957.1"/>
    <property type="molecule type" value="Genomic_DNA"/>
</dbReference>
<name>A0A410G6Q1_9FLAO</name>
<accession>A0A410G6Q1</accession>
<dbReference type="Pfam" id="PF14224">
    <property type="entry name" value="DUF4331"/>
    <property type="match status" value="2"/>
</dbReference>